<dbReference type="AlphaFoldDB" id="A0A0E3RRS6"/>
<reference evidence="1 2" key="1">
    <citation type="submission" date="2014-07" db="EMBL/GenBank/DDBJ databases">
        <title>Methanogenic archaea and the global carbon cycle.</title>
        <authorList>
            <person name="Henriksen J.R."/>
            <person name="Luke J."/>
            <person name="Reinhart S."/>
            <person name="Benedict M.N."/>
            <person name="Youngblut N.D."/>
            <person name="Metcalf M.E."/>
            <person name="Whitaker R.J."/>
            <person name="Metcalf W.W."/>
        </authorList>
    </citation>
    <scope>NUCLEOTIDE SEQUENCE [LARGE SCALE GENOMIC DNA]</scope>
    <source>
        <strain evidence="1 2">LYC</strain>
    </source>
</reference>
<dbReference type="HOGENOM" id="CLU_607821_0_0_2"/>
<dbReference type="EMBL" id="CP009513">
    <property type="protein sequence ID" value="AKB68262.1"/>
    <property type="molecule type" value="Genomic_DNA"/>
</dbReference>
<name>A0A0E3RRS6_METMZ</name>
<evidence type="ECO:0000313" key="2">
    <source>
        <dbReference type="Proteomes" id="UP000033063"/>
    </source>
</evidence>
<dbReference type="RefSeq" id="WP_048040584.1">
    <property type="nucleotide sequence ID" value="NZ_CP009513.1"/>
</dbReference>
<dbReference type="GeneID" id="24877964"/>
<proteinExistence type="predicted"/>
<protein>
    <submittedName>
        <fullName evidence="1">Uncharacterized protein</fullName>
    </submittedName>
</protein>
<organism evidence="1 2">
    <name type="scientific">Methanosarcina mazei LYC</name>
    <dbReference type="NCBI Taxonomy" id="1434114"/>
    <lineage>
        <taxon>Archaea</taxon>
        <taxon>Methanobacteriati</taxon>
        <taxon>Methanobacteriota</taxon>
        <taxon>Stenosarchaea group</taxon>
        <taxon>Methanomicrobia</taxon>
        <taxon>Methanosarcinales</taxon>
        <taxon>Methanosarcinaceae</taxon>
        <taxon>Methanosarcina</taxon>
    </lineage>
</organism>
<sequence length="450" mass="51493">MEKTATKETIEHYMNPEIKNTILRCCINVESEYVKWFVGDQTGWYYKRKGKNAAIPAISEGYDLQIQKFRTLHYTLAYYDYDLFTLNFSSADEKTEGKTKSKALVKAYAFGIDIDTVDQENGHGANIHEPAVKEAVESMASFFVSKLKEICPNSIYCLYSGGGIYVLIHHGVFEEYFKNYPEKLEEQKALDTDILTDALNKVIMEWQNEFYTQFPQHKKYAKADAINGAKRVFKTIFSIHKKHPYAVIPLDKDNIKIDFEKAKYPLSQEVIKTGESWYTEYDKDNKFLAYLEPYLSKATEDNIRNIYAGESVLISETEHINFEEYPPCIQNILKMPSCGAGATRALAILAAYLGQIGVPHNTAKALWCELAQRWSAAALTTNVFESWYKKMNCPGCKTIMTPGEGYPSVDLANLGVCKPNSKCYLVKFSSPVYYTDKQLYIEKLKRDLLR</sequence>
<evidence type="ECO:0000313" key="1">
    <source>
        <dbReference type="EMBL" id="AKB68262.1"/>
    </source>
</evidence>
<dbReference type="Proteomes" id="UP000033063">
    <property type="component" value="Chromosome"/>
</dbReference>
<gene>
    <name evidence="1" type="ORF">MSMAL_1719</name>
</gene>
<dbReference type="PATRIC" id="fig|1434114.4.peg.2178"/>
<accession>A0A0E3RRS6</accession>